<evidence type="ECO:0000256" key="4">
    <source>
        <dbReference type="ARBA" id="ARBA00022692"/>
    </source>
</evidence>
<dbReference type="InterPro" id="IPR024041">
    <property type="entry name" value="NH4_transpt_AmtB-like_dom"/>
</dbReference>
<dbReference type="Gene3D" id="1.10.3430.10">
    <property type="entry name" value="Ammonium transporter AmtB like domains"/>
    <property type="match status" value="1"/>
</dbReference>
<dbReference type="PANTHER" id="PTHR11730:SF6">
    <property type="entry name" value="AMMONIUM TRANSPORTER"/>
    <property type="match status" value="1"/>
</dbReference>
<evidence type="ECO:0000259" key="9">
    <source>
        <dbReference type="Pfam" id="PF00909"/>
    </source>
</evidence>
<dbReference type="GO" id="GO:0008519">
    <property type="term" value="F:ammonium channel activity"/>
    <property type="evidence" value="ECO:0007669"/>
    <property type="project" value="InterPro"/>
</dbReference>
<organism evidence="10 11">
    <name type="scientific">Priestia veravalensis</name>
    <dbReference type="NCBI Taxonomy" id="1414648"/>
    <lineage>
        <taxon>Bacteria</taxon>
        <taxon>Bacillati</taxon>
        <taxon>Bacillota</taxon>
        <taxon>Bacilli</taxon>
        <taxon>Bacillales</taxon>
        <taxon>Bacillaceae</taxon>
        <taxon>Priestia</taxon>
    </lineage>
</organism>
<dbReference type="SUPFAM" id="SSF111352">
    <property type="entry name" value="Ammonium transporter"/>
    <property type="match status" value="1"/>
</dbReference>
<dbReference type="FunFam" id="1.10.3430.10:FF:000008">
    <property type="entry name" value="Ammonium transporter"/>
    <property type="match status" value="1"/>
</dbReference>
<sequence>MKKKIGTLLMLGLLTSTTAYAADPTVESVSASIDMMWVMFGAVLVFLMHAGFAMVETGFTRSKNALNILMKNMLTVAISSVLYFVIGFALMFGDSSGGFIGTSGFFLNGQSDQMSFFVFQIVFAATCATIISGAVAERMKLSSYILLTIAMVAVIYPVVGHWIWGGGWLSELGFVDFAGSTVVHLTGALGAVVAVSFLGARLGKYGKDGSVNAIQGHNIPLGALGVFILWFGWFGFNGGSTLAADPSLVPSIIATTLMSASCGVLSSALYTKLRYKRIDASLTLNGALAGLVGITAGTANVSIPGAIVIGLISGVILVEAVNIIDSKMKLDDPVGAITVHGVCGIWGTLAVGLFDTANGLFYGGGAQLLGVQAIGILAVMAWTMGTVGIFLFVLTRITSIRVSSEEEIAGLDFAEHGSSAYEFRENLLSKGSADINPEFGLGLIDRLNSVGKSSSKVNSGVKESV</sequence>
<feature type="domain" description="Ammonium transporter AmtB-like" evidence="9">
    <location>
        <begin position="37"/>
        <end position="421"/>
    </location>
</feature>
<evidence type="ECO:0000313" key="11">
    <source>
        <dbReference type="Proteomes" id="UP000053681"/>
    </source>
</evidence>
<comment type="similarity">
    <text evidence="2 8">Belongs to the ammonia transporter channel (TC 1.A.11.2) family.</text>
</comment>
<keyword evidence="4" id="KW-0812">Transmembrane</keyword>
<comment type="subcellular location">
    <subcellularLocation>
        <location evidence="8">Cell membrane</location>
        <topology evidence="8">Multi-pass membrane protein</topology>
    </subcellularLocation>
    <subcellularLocation>
        <location evidence="1">Membrane</location>
        <topology evidence="1">Multi-pass membrane protein</topology>
    </subcellularLocation>
</comment>
<keyword evidence="11" id="KW-1185">Reference proteome</keyword>
<gene>
    <name evidence="10" type="ORF">AS180_16495</name>
</gene>
<dbReference type="RefSeq" id="WP_025911226.1">
    <property type="nucleotide sequence ID" value="NZ_KQ758680.1"/>
</dbReference>
<dbReference type="GO" id="GO:0097272">
    <property type="term" value="P:ammonium homeostasis"/>
    <property type="evidence" value="ECO:0007669"/>
    <property type="project" value="TreeGrafter"/>
</dbReference>
<evidence type="ECO:0000313" key="10">
    <source>
        <dbReference type="EMBL" id="KSU86801.1"/>
    </source>
</evidence>
<dbReference type="Proteomes" id="UP000053681">
    <property type="component" value="Unassembled WGS sequence"/>
</dbReference>
<reference evidence="10 11" key="1">
    <citation type="submission" date="2015-11" db="EMBL/GenBank/DDBJ databases">
        <title>Bacillus caseinolyticus sp nov.</title>
        <authorList>
            <person name="Dastager S.G."/>
            <person name="Mawlankar R."/>
        </authorList>
    </citation>
    <scope>NUCLEOTIDE SEQUENCE [LARGE SCALE GENOMIC DNA]</scope>
    <source>
        <strain evidence="10 11">SGD-V-76</strain>
    </source>
</reference>
<evidence type="ECO:0000256" key="7">
    <source>
        <dbReference type="ARBA" id="ARBA00023177"/>
    </source>
</evidence>
<name>A0A0V8JIE5_9BACI</name>
<evidence type="ECO:0000256" key="2">
    <source>
        <dbReference type="ARBA" id="ARBA00005887"/>
    </source>
</evidence>
<dbReference type="GO" id="GO:0005886">
    <property type="term" value="C:plasma membrane"/>
    <property type="evidence" value="ECO:0007669"/>
    <property type="project" value="UniProtKB-SubCell"/>
</dbReference>
<dbReference type="NCBIfam" id="TIGR00836">
    <property type="entry name" value="amt"/>
    <property type="match status" value="1"/>
</dbReference>
<keyword evidence="7 8" id="KW-0924">Ammonia transport</keyword>
<protein>
    <recommendedName>
        <fullName evidence="8">Ammonium transporter</fullName>
    </recommendedName>
</protein>
<dbReference type="InterPro" id="IPR029020">
    <property type="entry name" value="Ammonium/urea_transptr"/>
</dbReference>
<dbReference type="AlphaFoldDB" id="A0A0V8JIE5"/>
<evidence type="ECO:0000256" key="6">
    <source>
        <dbReference type="ARBA" id="ARBA00023136"/>
    </source>
</evidence>
<dbReference type="PANTHER" id="PTHR11730">
    <property type="entry name" value="AMMONIUM TRANSPORTER"/>
    <property type="match status" value="1"/>
</dbReference>
<accession>A0A0V8JIE5</accession>
<keyword evidence="6" id="KW-0472">Membrane</keyword>
<dbReference type="InterPro" id="IPR001905">
    <property type="entry name" value="Ammonium_transpt"/>
</dbReference>
<evidence type="ECO:0000256" key="8">
    <source>
        <dbReference type="RuleBase" id="RU362002"/>
    </source>
</evidence>
<dbReference type="EMBL" id="LNQP01000065">
    <property type="protein sequence ID" value="KSU86801.1"/>
    <property type="molecule type" value="Genomic_DNA"/>
</dbReference>
<comment type="caution">
    <text evidence="10">The sequence shown here is derived from an EMBL/GenBank/DDBJ whole genome shotgun (WGS) entry which is preliminary data.</text>
</comment>
<evidence type="ECO:0000256" key="3">
    <source>
        <dbReference type="ARBA" id="ARBA00022448"/>
    </source>
</evidence>
<keyword evidence="5" id="KW-1133">Transmembrane helix</keyword>
<keyword evidence="3 8" id="KW-0813">Transport</keyword>
<proteinExistence type="inferred from homology"/>
<dbReference type="Pfam" id="PF00909">
    <property type="entry name" value="Ammonium_transp"/>
    <property type="match status" value="1"/>
</dbReference>
<evidence type="ECO:0000256" key="1">
    <source>
        <dbReference type="ARBA" id="ARBA00004141"/>
    </source>
</evidence>
<evidence type="ECO:0000256" key="5">
    <source>
        <dbReference type="ARBA" id="ARBA00022989"/>
    </source>
</evidence>